<dbReference type="STRING" id="50340.PF66_01462"/>
<dbReference type="InterPro" id="IPR018511">
    <property type="entry name" value="Hemolysin-typ_Ca-bd_CS"/>
</dbReference>
<dbReference type="EMBL" id="JSYZ01000004">
    <property type="protein sequence ID" value="KPA91880.1"/>
    <property type="molecule type" value="Genomic_DNA"/>
</dbReference>
<dbReference type="Pfam" id="PF08548">
    <property type="entry name" value="Peptidase_M10_C"/>
    <property type="match status" value="1"/>
</dbReference>
<dbReference type="InterPro" id="IPR050557">
    <property type="entry name" value="RTX_toxin/Mannuronan_C5-epim"/>
</dbReference>
<dbReference type="PANTHER" id="PTHR38340:SF1">
    <property type="entry name" value="S-LAYER PROTEIN"/>
    <property type="match status" value="1"/>
</dbReference>
<keyword evidence="3" id="KW-0964">Secreted</keyword>
<gene>
    <name evidence="7" type="ORF">PF66_01462</name>
</gene>
<comment type="subcellular location">
    <subcellularLocation>
        <location evidence="2">Secreted</location>
    </subcellularLocation>
</comment>
<evidence type="ECO:0000256" key="3">
    <source>
        <dbReference type="ARBA" id="ARBA00022525"/>
    </source>
</evidence>
<keyword evidence="8" id="KW-1185">Reference proteome</keyword>
<evidence type="ECO:0000256" key="5">
    <source>
        <dbReference type="ARBA" id="ARBA00022837"/>
    </source>
</evidence>
<proteinExistence type="predicted"/>
<reference evidence="7 8" key="1">
    <citation type="journal article" date="2015" name="PLoS ONE">
        <title>Rice-Infecting Pseudomonas Genomes Are Highly Accessorized and Harbor Multiple Putative Virulence Mechanisms to Cause Sheath Brown Rot.</title>
        <authorList>
            <person name="Quibod I.L."/>
            <person name="Grande G."/>
            <person name="Oreiro E.G."/>
            <person name="Borja F.N."/>
            <person name="Dossa G.S."/>
            <person name="Mauleon R."/>
            <person name="Cruz C.V."/>
            <person name="Oliva R."/>
        </authorList>
    </citation>
    <scope>NUCLEOTIDE SEQUENCE [LARGE SCALE GENOMIC DNA]</scope>
    <source>
        <strain evidence="7 8">IRRI 6609</strain>
    </source>
</reference>
<feature type="domain" description="Peptidase M10 serralysin C-terminal" evidence="6">
    <location>
        <begin position="69"/>
        <end position="203"/>
    </location>
</feature>
<comment type="cofactor">
    <cofactor evidence="1">
        <name>Ca(2+)</name>
        <dbReference type="ChEBI" id="CHEBI:29108"/>
    </cofactor>
</comment>
<dbReference type="RefSeq" id="WP_054059345.1">
    <property type="nucleotide sequence ID" value="NZ_JSYZ01000004.1"/>
</dbReference>
<dbReference type="PROSITE" id="PS00330">
    <property type="entry name" value="HEMOLYSIN_CALCIUM"/>
    <property type="match status" value="2"/>
</dbReference>
<evidence type="ECO:0000256" key="1">
    <source>
        <dbReference type="ARBA" id="ARBA00001913"/>
    </source>
</evidence>
<dbReference type="GO" id="GO:0005509">
    <property type="term" value="F:calcium ion binding"/>
    <property type="evidence" value="ECO:0007669"/>
    <property type="project" value="InterPro"/>
</dbReference>
<dbReference type="OrthoDB" id="7033589at2"/>
<dbReference type="Gene3D" id="2.150.10.10">
    <property type="entry name" value="Serralysin-like metalloprotease, C-terminal"/>
    <property type="match status" value="2"/>
</dbReference>
<dbReference type="InterPro" id="IPR011049">
    <property type="entry name" value="Serralysin-like_metalloprot_C"/>
</dbReference>
<evidence type="ECO:0000259" key="6">
    <source>
        <dbReference type="Pfam" id="PF08548"/>
    </source>
</evidence>
<evidence type="ECO:0000313" key="8">
    <source>
        <dbReference type="Proteomes" id="UP000037931"/>
    </source>
</evidence>
<sequence length="204" mass="21244">MSLFTLNPVSPRQDVPDPLVNFNGTTGNDYIVGNAQDNRIVGGGGHDLLLGGTGNDTLRAGNKASSLYGGAGDDLLIGGRGSDHLNGGDGEDRLNGRAGDDILVGGPGLDWLVGGPGRDTFLYRDISDSIPESADWIVDFVSGKDKIDLSALTHGSGLTYVEKFTGQSREAVLGYDLTVDFDGDGVADFRVMTVGQAVQTDIVA</sequence>
<dbReference type="AlphaFoldDB" id="A0A0N0VK48"/>
<keyword evidence="4" id="KW-0677">Repeat</keyword>
<evidence type="ECO:0000256" key="4">
    <source>
        <dbReference type="ARBA" id="ARBA00022737"/>
    </source>
</evidence>
<dbReference type="InterPro" id="IPR013858">
    <property type="entry name" value="Peptidase_M10B_C"/>
</dbReference>
<comment type="caution">
    <text evidence="7">The sequence shown here is derived from an EMBL/GenBank/DDBJ whole genome shotgun (WGS) entry which is preliminary data.</text>
</comment>
<evidence type="ECO:0000313" key="7">
    <source>
        <dbReference type="EMBL" id="KPA91880.1"/>
    </source>
</evidence>
<keyword evidence="5" id="KW-0106">Calcium</keyword>
<dbReference type="PANTHER" id="PTHR38340">
    <property type="entry name" value="S-LAYER PROTEIN"/>
    <property type="match status" value="1"/>
</dbReference>
<dbReference type="InterPro" id="IPR001343">
    <property type="entry name" value="Hemolysn_Ca-bd"/>
</dbReference>
<protein>
    <submittedName>
        <fullName evidence="7">Peptidase M10 serralysin C terminal</fullName>
    </submittedName>
</protein>
<name>A0A0N0VK48_9PSED</name>
<organism evidence="7 8">
    <name type="scientific">Pseudomonas asplenii</name>
    <dbReference type="NCBI Taxonomy" id="53407"/>
    <lineage>
        <taxon>Bacteria</taxon>
        <taxon>Pseudomonadati</taxon>
        <taxon>Pseudomonadota</taxon>
        <taxon>Gammaproteobacteria</taxon>
        <taxon>Pseudomonadales</taxon>
        <taxon>Pseudomonadaceae</taxon>
        <taxon>Pseudomonas</taxon>
    </lineage>
</organism>
<dbReference type="PRINTS" id="PR00313">
    <property type="entry name" value="CABNDNGRPT"/>
</dbReference>
<dbReference type="Proteomes" id="UP000037931">
    <property type="component" value="Unassembled WGS sequence"/>
</dbReference>
<dbReference type="SUPFAM" id="SSF51120">
    <property type="entry name" value="beta-Roll"/>
    <property type="match status" value="1"/>
</dbReference>
<accession>A0A0N0VK48</accession>
<evidence type="ECO:0000256" key="2">
    <source>
        <dbReference type="ARBA" id="ARBA00004613"/>
    </source>
</evidence>
<dbReference type="GO" id="GO:0005615">
    <property type="term" value="C:extracellular space"/>
    <property type="evidence" value="ECO:0007669"/>
    <property type="project" value="InterPro"/>
</dbReference>
<dbReference type="PATRIC" id="fig|50340.43.peg.4617"/>
<dbReference type="Pfam" id="PF00353">
    <property type="entry name" value="HemolysinCabind"/>
    <property type="match status" value="2"/>
</dbReference>